<keyword evidence="2" id="KW-1185">Reference proteome</keyword>
<protein>
    <submittedName>
        <fullName evidence="1">Uncharacterized protein</fullName>
    </submittedName>
</protein>
<dbReference type="AlphaFoldDB" id="A0A318RFK6"/>
<dbReference type="Gene3D" id="3.10.180.10">
    <property type="entry name" value="2,3-Dihydroxybiphenyl 1,2-Dioxygenase, domain 1"/>
    <property type="match status" value="1"/>
</dbReference>
<dbReference type="SUPFAM" id="SSF54593">
    <property type="entry name" value="Glyoxalase/Bleomycin resistance protein/Dihydroxybiphenyl dioxygenase"/>
    <property type="match status" value="1"/>
</dbReference>
<organism evidence="1 2">
    <name type="scientific">Williamsia limnetica</name>
    <dbReference type="NCBI Taxonomy" id="882452"/>
    <lineage>
        <taxon>Bacteria</taxon>
        <taxon>Bacillati</taxon>
        <taxon>Actinomycetota</taxon>
        <taxon>Actinomycetes</taxon>
        <taxon>Mycobacteriales</taxon>
        <taxon>Nocardiaceae</taxon>
        <taxon>Williamsia</taxon>
    </lineage>
</organism>
<evidence type="ECO:0000313" key="1">
    <source>
        <dbReference type="EMBL" id="PYE11744.1"/>
    </source>
</evidence>
<dbReference type="InterPro" id="IPR029068">
    <property type="entry name" value="Glyas_Bleomycin-R_OHBP_Dase"/>
</dbReference>
<sequence length="59" mass="6359">METDSVDELYREMAAAAVLHPSDAGEGPADTEWGTREFAVVDLVGNLLTFFSGRVIEGD</sequence>
<accession>A0A318RFK6</accession>
<proteinExistence type="predicted"/>
<name>A0A318RFK6_WILLI</name>
<evidence type="ECO:0000313" key="2">
    <source>
        <dbReference type="Proteomes" id="UP000247591"/>
    </source>
</evidence>
<gene>
    <name evidence="1" type="ORF">DFR67_13222</name>
</gene>
<comment type="caution">
    <text evidence="1">The sequence shown here is derived from an EMBL/GenBank/DDBJ whole genome shotgun (WGS) entry which is preliminary data.</text>
</comment>
<dbReference type="Proteomes" id="UP000247591">
    <property type="component" value="Unassembled WGS sequence"/>
</dbReference>
<reference evidence="1 2" key="1">
    <citation type="submission" date="2018-06" db="EMBL/GenBank/DDBJ databases">
        <title>Genomic Encyclopedia of Type Strains, Phase IV (KMG-IV): sequencing the most valuable type-strain genomes for metagenomic binning, comparative biology and taxonomic classification.</title>
        <authorList>
            <person name="Goeker M."/>
        </authorList>
    </citation>
    <scope>NUCLEOTIDE SEQUENCE [LARGE SCALE GENOMIC DNA]</scope>
    <source>
        <strain evidence="1 2">DSM 45521</strain>
    </source>
</reference>
<dbReference type="EMBL" id="QJSP01000032">
    <property type="protein sequence ID" value="PYE11744.1"/>
    <property type="molecule type" value="Genomic_DNA"/>
</dbReference>